<dbReference type="Proteomes" id="UP000075787">
    <property type="component" value="Unassembled WGS sequence"/>
</dbReference>
<proteinExistence type="predicted"/>
<dbReference type="Pfam" id="PF09361">
    <property type="entry name" value="Phasin_2"/>
    <property type="match status" value="1"/>
</dbReference>
<dbReference type="OMA" id="TAFQGMQ"/>
<gene>
    <name evidence="3" type="ORF">AUP44_19830</name>
    <name evidence="2" type="ORF">DCK97_19380</name>
</gene>
<evidence type="ECO:0000313" key="2">
    <source>
        <dbReference type="EMBL" id="HAE49583.1"/>
    </source>
</evidence>
<dbReference type="Proteomes" id="UP000257706">
    <property type="component" value="Unassembled WGS sequence"/>
</dbReference>
<dbReference type="GeneID" id="97242821"/>
<dbReference type="NCBIfam" id="TIGR01841">
    <property type="entry name" value="phasin"/>
    <property type="match status" value="1"/>
</dbReference>
<evidence type="ECO:0000259" key="1">
    <source>
        <dbReference type="Pfam" id="PF09361"/>
    </source>
</evidence>
<dbReference type="InterPro" id="IPR018968">
    <property type="entry name" value="Phasin"/>
</dbReference>
<accession>A0A162LXS5</accession>
<evidence type="ECO:0000313" key="3">
    <source>
        <dbReference type="EMBL" id="KYO57514.1"/>
    </source>
</evidence>
<dbReference type="InterPro" id="IPR010127">
    <property type="entry name" value="Phasin_subfam-1"/>
</dbReference>
<name>A0A162LXS5_9PROT</name>
<dbReference type="AlphaFoldDB" id="A0A162LXS5"/>
<dbReference type="RefSeq" id="WP_014747745.1">
    <property type="nucleotide sequence ID" value="NZ_CP121013.1"/>
</dbReference>
<evidence type="ECO:0000313" key="5">
    <source>
        <dbReference type="Proteomes" id="UP000257706"/>
    </source>
</evidence>
<evidence type="ECO:0000313" key="4">
    <source>
        <dbReference type="Proteomes" id="UP000075787"/>
    </source>
</evidence>
<comment type="caution">
    <text evidence="3">The sequence shown here is derived from an EMBL/GenBank/DDBJ whole genome shotgun (WGS) entry which is preliminary data.</text>
</comment>
<dbReference type="EMBL" id="DMAI01000317">
    <property type="protein sequence ID" value="HAE49583.1"/>
    <property type="molecule type" value="Genomic_DNA"/>
</dbReference>
<reference evidence="3 4" key="1">
    <citation type="submission" date="2015-12" db="EMBL/GenBank/DDBJ databases">
        <title>Genome sequence of Tistrella mobilis MCCC 1A02139.</title>
        <authorList>
            <person name="Lu L."/>
            <person name="Lai Q."/>
            <person name="Shao Z."/>
            <person name="Qian P."/>
        </authorList>
    </citation>
    <scope>NUCLEOTIDE SEQUENCE [LARGE SCALE GENOMIC DNA]</scope>
    <source>
        <strain evidence="3 4">MCCC 1A02139</strain>
    </source>
</reference>
<feature type="domain" description="Phasin" evidence="1">
    <location>
        <begin position="28"/>
        <end position="127"/>
    </location>
</feature>
<reference evidence="2 5" key="2">
    <citation type="journal article" date="2018" name="Nat. Biotechnol.">
        <title>A standardized bacterial taxonomy based on genome phylogeny substantially revises the tree of life.</title>
        <authorList>
            <person name="Parks D.H."/>
            <person name="Chuvochina M."/>
            <person name="Waite D.W."/>
            <person name="Rinke C."/>
            <person name="Skarshewski A."/>
            <person name="Chaumeil P.A."/>
            <person name="Hugenholtz P."/>
        </authorList>
    </citation>
    <scope>NUCLEOTIDE SEQUENCE [LARGE SCALE GENOMIC DNA]</scope>
    <source>
        <strain evidence="2">UBA8739</strain>
    </source>
</reference>
<organism evidence="3 4">
    <name type="scientific">Tistrella mobilis</name>
    <dbReference type="NCBI Taxonomy" id="171437"/>
    <lineage>
        <taxon>Bacteria</taxon>
        <taxon>Pseudomonadati</taxon>
        <taxon>Pseudomonadota</taxon>
        <taxon>Alphaproteobacteria</taxon>
        <taxon>Geminicoccales</taxon>
        <taxon>Geminicoccaceae</taxon>
        <taxon>Tistrella</taxon>
    </lineage>
</organism>
<dbReference type="OrthoDB" id="9812006at2"/>
<sequence>MAEKINPLDYTKMFGEFKMPAVPAVDVEAMMSTARRNYEAVAQANKLIAEGFQALAKRQAEVARASFEDAWKATQEVMNAGTVEAKAEKQAEVVKAAVEKAVANARELTELATKSQGEAFDVLNKRFIESVDEVKTLAVVK</sequence>
<protein>
    <submittedName>
        <fullName evidence="3">Phasin</fullName>
    </submittedName>
</protein>
<dbReference type="EMBL" id="LPZR01000017">
    <property type="protein sequence ID" value="KYO57514.1"/>
    <property type="molecule type" value="Genomic_DNA"/>
</dbReference>